<dbReference type="InterPro" id="IPR033697">
    <property type="entry name" value="Ribonuclease_T2_eukaryotic"/>
</dbReference>
<comment type="similarity">
    <text evidence="1 6">Belongs to the RNase T2 family.</text>
</comment>
<evidence type="ECO:0000256" key="5">
    <source>
        <dbReference type="PIRSR" id="PIRSR633697-1"/>
    </source>
</evidence>
<feature type="active site" evidence="5">
    <location>
        <position position="117"/>
    </location>
</feature>
<dbReference type="GO" id="GO:0003723">
    <property type="term" value="F:RNA binding"/>
    <property type="evidence" value="ECO:0007669"/>
    <property type="project" value="InterPro"/>
</dbReference>
<evidence type="ECO:0000256" key="6">
    <source>
        <dbReference type="RuleBase" id="RU004328"/>
    </source>
</evidence>
<evidence type="ECO:0000256" key="1">
    <source>
        <dbReference type="ARBA" id="ARBA00007469"/>
    </source>
</evidence>
<dbReference type="EMBL" id="PDCK01000041">
    <property type="protein sequence ID" value="PRQ42515.1"/>
    <property type="molecule type" value="Genomic_DNA"/>
</dbReference>
<dbReference type="EC" id="3.1.27.1" evidence="8"/>
<dbReference type="Pfam" id="PF00445">
    <property type="entry name" value="Ribonuclease_T2"/>
    <property type="match status" value="1"/>
</dbReference>
<dbReference type="GO" id="GO:0005576">
    <property type="term" value="C:extracellular region"/>
    <property type="evidence" value="ECO:0007669"/>
    <property type="project" value="TreeGrafter"/>
</dbReference>
<keyword evidence="9" id="KW-1185">Reference proteome</keyword>
<keyword evidence="4" id="KW-0325">Glycoprotein</keyword>
<sequence length="236" mass="27002">MKTPAAVCLIFLLSVILLKGSHAEPYEYLQFVLQYSKGYCYNTQICFARLPKMFTIHGVWPANISNPLVRCKQSKKLHQFKQNVMTTSLQNDLGQSWPNVERAKTNIGFWKEEYEKHGSCTAPAITQKAYFERAHELWKEYDLYTILDKKQIKPGHSYALTDFEAAVKSKIGTDTIPLILCKEDTLTTGSSTTGLILREIVICFDHQGTNLVNCTRPTDCKRQKSTTKDNMIYYVP</sequence>
<feature type="active site" evidence="5">
    <location>
        <position position="113"/>
    </location>
</feature>
<evidence type="ECO:0000256" key="4">
    <source>
        <dbReference type="ARBA" id="ARBA00023180"/>
    </source>
</evidence>
<name>A0A2P6R7V1_ROSCH</name>
<evidence type="ECO:0000256" key="7">
    <source>
        <dbReference type="SAM" id="SignalP"/>
    </source>
</evidence>
<feature type="signal peptide" evidence="7">
    <location>
        <begin position="1"/>
        <end position="23"/>
    </location>
</feature>
<organism evidence="8 9">
    <name type="scientific">Rosa chinensis</name>
    <name type="common">China rose</name>
    <dbReference type="NCBI Taxonomy" id="74649"/>
    <lineage>
        <taxon>Eukaryota</taxon>
        <taxon>Viridiplantae</taxon>
        <taxon>Streptophyta</taxon>
        <taxon>Embryophyta</taxon>
        <taxon>Tracheophyta</taxon>
        <taxon>Spermatophyta</taxon>
        <taxon>Magnoliopsida</taxon>
        <taxon>eudicotyledons</taxon>
        <taxon>Gunneridae</taxon>
        <taxon>Pentapetalae</taxon>
        <taxon>rosids</taxon>
        <taxon>fabids</taxon>
        <taxon>Rosales</taxon>
        <taxon>Rosaceae</taxon>
        <taxon>Rosoideae</taxon>
        <taxon>Rosoideae incertae sedis</taxon>
        <taxon>Rosa</taxon>
    </lineage>
</organism>
<dbReference type="CDD" id="cd01061">
    <property type="entry name" value="RNase_T2_euk"/>
    <property type="match status" value="1"/>
</dbReference>
<dbReference type="InterPro" id="IPR036430">
    <property type="entry name" value="RNase_T2-like_sf"/>
</dbReference>
<dbReference type="GO" id="GO:0006401">
    <property type="term" value="P:RNA catabolic process"/>
    <property type="evidence" value="ECO:0007669"/>
    <property type="project" value="TreeGrafter"/>
</dbReference>
<evidence type="ECO:0000256" key="3">
    <source>
        <dbReference type="ARBA" id="ARBA00023157"/>
    </source>
</evidence>
<evidence type="ECO:0000313" key="9">
    <source>
        <dbReference type="Proteomes" id="UP000238479"/>
    </source>
</evidence>
<dbReference type="GO" id="GO:0016787">
    <property type="term" value="F:hydrolase activity"/>
    <property type="evidence" value="ECO:0007669"/>
    <property type="project" value="UniProtKB-KW"/>
</dbReference>
<dbReference type="OrthoDB" id="1163059at2759"/>
<comment type="caution">
    <text evidence="8">The sequence shown here is derived from an EMBL/GenBank/DDBJ whole genome shotgun (WGS) entry which is preliminary data.</text>
</comment>
<dbReference type="PANTHER" id="PTHR11240">
    <property type="entry name" value="RIBONUCLEASE T2"/>
    <property type="match status" value="1"/>
</dbReference>
<evidence type="ECO:0000313" key="8">
    <source>
        <dbReference type="EMBL" id="PRQ42515.1"/>
    </source>
</evidence>
<accession>A0A2P6R7V1</accession>
<dbReference type="SUPFAM" id="SSF55895">
    <property type="entry name" value="Ribonuclease Rh-like"/>
    <property type="match status" value="1"/>
</dbReference>
<gene>
    <name evidence="8" type="ORF">RchiOBHm_Chr3g0458491</name>
</gene>
<dbReference type="Proteomes" id="UP000238479">
    <property type="component" value="Chromosome 3"/>
</dbReference>
<proteinExistence type="inferred from homology"/>
<dbReference type="Gene3D" id="3.90.730.10">
    <property type="entry name" value="Ribonuclease T2-like"/>
    <property type="match status" value="1"/>
</dbReference>
<feature type="chain" id="PRO_5015108675" evidence="7">
    <location>
        <begin position="24"/>
        <end position="236"/>
    </location>
</feature>
<dbReference type="PANTHER" id="PTHR11240:SF18">
    <property type="entry name" value="OS07G0630400 PROTEIN"/>
    <property type="match status" value="1"/>
</dbReference>
<keyword evidence="8" id="KW-0378">Hydrolase</keyword>
<dbReference type="InterPro" id="IPR001568">
    <property type="entry name" value="RNase_T2-like"/>
</dbReference>
<dbReference type="OMA" id="INIAFWD"/>
<dbReference type="GO" id="GO:0033897">
    <property type="term" value="F:ribonuclease T2 activity"/>
    <property type="evidence" value="ECO:0007669"/>
    <property type="project" value="InterPro"/>
</dbReference>
<evidence type="ECO:0000256" key="2">
    <source>
        <dbReference type="ARBA" id="ARBA00022729"/>
    </source>
</evidence>
<keyword evidence="3" id="KW-1015">Disulfide bond</keyword>
<dbReference type="Gramene" id="PRQ42515">
    <property type="protein sequence ID" value="PRQ42515"/>
    <property type="gene ID" value="RchiOBHm_Chr3g0458491"/>
</dbReference>
<dbReference type="AlphaFoldDB" id="A0A2P6R7V1"/>
<reference evidence="8 9" key="1">
    <citation type="journal article" date="2018" name="Nat. Genet.">
        <title>The Rosa genome provides new insights in the design of modern roses.</title>
        <authorList>
            <person name="Bendahmane M."/>
        </authorList>
    </citation>
    <scope>NUCLEOTIDE SEQUENCE [LARGE SCALE GENOMIC DNA]</scope>
    <source>
        <strain evidence="9">cv. Old Blush</strain>
    </source>
</reference>
<feature type="active site" evidence="5">
    <location>
        <position position="57"/>
    </location>
</feature>
<protein>
    <submittedName>
        <fullName evidence="8">Putative ribonuclease T(2)</fullName>
        <ecNumber evidence="8">3.1.27.1</ecNumber>
    </submittedName>
</protein>
<keyword evidence="2 7" id="KW-0732">Signal</keyword>